<dbReference type="InterPro" id="IPR037480">
    <property type="entry name" value="YihR-like"/>
</dbReference>
<dbReference type="InterPro" id="IPR014718">
    <property type="entry name" value="GH-type_carb-bd"/>
</dbReference>
<reference evidence="2" key="1">
    <citation type="journal article" date="2019" name="Int. J. Syst. Evol. Microbiol.">
        <title>The Global Catalogue of Microorganisms (GCM) 10K type strain sequencing project: providing services to taxonomists for standard genome sequencing and annotation.</title>
        <authorList>
            <consortium name="The Broad Institute Genomics Platform"/>
            <consortium name="The Broad Institute Genome Sequencing Center for Infectious Disease"/>
            <person name="Wu L."/>
            <person name="Ma J."/>
        </authorList>
    </citation>
    <scope>NUCLEOTIDE SEQUENCE [LARGE SCALE GENOMIC DNA]</scope>
    <source>
        <strain evidence="2">CAIM 431</strain>
    </source>
</reference>
<dbReference type="Gene3D" id="2.70.98.10">
    <property type="match status" value="1"/>
</dbReference>
<accession>A0ABW4RRQ1</accession>
<dbReference type="CDD" id="cd09022">
    <property type="entry name" value="Aldose_epim_Ec_YihR"/>
    <property type="match status" value="1"/>
</dbReference>
<dbReference type="RefSeq" id="WP_343874955.1">
    <property type="nucleotide sequence ID" value="NZ_BAAAIX010000028.1"/>
</dbReference>
<dbReference type="Proteomes" id="UP001597326">
    <property type="component" value="Unassembled WGS sequence"/>
</dbReference>
<dbReference type="SUPFAM" id="SSF74650">
    <property type="entry name" value="Galactose mutarotase-like"/>
    <property type="match status" value="1"/>
</dbReference>
<evidence type="ECO:0000313" key="2">
    <source>
        <dbReference type="Proteomes" id="UP001597326"/>
    </source>
</evidence>
<gene>
    <name evidence="1" type="ORF">ACFSCS_02205</name>
</gene>
<name>A0ABW4RRQ1_9ACTN</name>
<organism evidence="1 2">
    <name type="scientific">Luteococcus peritonei</name>
    <dbReference type="NCBI Taxonomy" id="88874"/>
    <lineage>
        <taxon>Bacteria</taxon>
        <taxon>Bacillati</taxon>
        <taxon>Actinomycetota</taxon>
        <taxon>Actinomycetes</taxon>
        <taxon>Propionibacteriales</taxon>
        <taxon>Propionibacteriaceae</taxon>
        <taxon>Luteococcus</taxon>
    </lineage>
</organism>
<dbReference type="EMBL" id="JBHUFZ010000005">
    <property type="protein sequence ID" value="MFD1888997.1"/>
    <property type="molecule type" value="Genomic_DNA"/>
</dbReference>
<sequence length="304" mass="33298">MALSPTGIQHVLVHDDQLAIVTELGATLRSYRSAGHDVVTPFAQEASPFSSQGQQLAPWPNRIQDGHWVFDGEDHQLPLSEPERRNAIHGLVRWLPWQTLAKTEDTVTQRVLLAPQPGWPVPLEMVITHRLADEGLVVEVGARNLGERPVPYGYAAHPYLTSPDAGVAVDDCSLVLPFDAWLESDERLLPLALHPVEDSALDLRSAAPLGGRELDTAFTHPSSAGGWQAELRGTEHRTLLWAGAGMDWVQVYTPGDRESVAVEPMSIGPDAFNPGPTHHDLTVLAPGAEHRCRWGLRREALTRG</sequence>
<evidence type="ECO:0000313" key="1">
    <source>
        <dbReference type="EMBL" id="MFD1888997.1"/>
    </source>
</evidence>
<comment type="caution">
    <text evidence="1">The sequence shown here is derived from an EMBL/GenBank/DDBJ whole genome shotgun (WGS) entry which is preliminary data.</text>
</comment>
<dbReference type="Pfam" id="PF01263">
    <property type="entry name" value="Aldose_epim"/>
    <property type="match status" value="1"/>
</dbReference>
<proteinExistence type="predicted"/>
<dbReference type="InterPro" id="IPR008183">
    <property type="entry name" value="Aldose_1/G6P_1-epimerase"/>
</dbReference>
<dbReference type="InterPro" id="IPR011013">
    <property type="entry name" value="Gal_mutarotase_sf_dom"/>
</dbReference>
<keyword evidence="2" id="KW-1185">Reference proteome</keyword>
<protein>
    <submittedName>
        <fullName evidence="1">Aldose 1-epimerase family protein</fullName>
    </submittedName>
</protein>